<name>A0A674GD96_TAEGU</name>
<reference evidence="2" key="2">
    <citation type="submission" date="2025-08" db="UniProtKB">
        <authorList>
            <consortium name="Ensembl"/>
        </authorList>
    </citation>
    <scope>IDENTIFICATION</scope>
</reference>
<dbReference type="InParanoid" id="A0A674GD96"/>
<gene>
    <name evidence="2" type="primary">LOC121468986</name>
</gene>
<dbReference type="Proteomes" id="UP000007754">
    <property type="component" value="Chromosome 16"/>
</dbReference>
<dbReference type="InterPro" id="IPR011989">
    <property type="entry name" value="ARM-like"/>
</dbReference>
<dbReference type="InterPro" id="IPR016024">
    <property type="entry name" value="ARM-type_fold"/>
</dbReference>
<dbReference type="GeneTree" id="ENSGT00940000160596"/>
<proteinExistence type="predicted"/>
<evidence type="ECO:0000259" key="1">
    <source>
        <dbReference type="Pfam" id="PF23227"/>
    </source>
</evidence>
<dbReference type="SUPFAM" id="SSF48371">
    <property type="entry name" value="ARM repeat"/>
    <property type="match status" value="1"/>
</dbReference>
<sequence>MEYPWLPALLLQLVCKFMKRIREEETTMGTGPRAYSHIFKTQTCAALADMLVEEGFSNPKQVSSLWPGFEPPRNYLASQATSAAPWKPLRPWQCGGKGSTSLGQLGTFLPLAAFQVSSCLLQVPAMVRYIHQWLEANQFAEHRLNRTLLDLTEERPADVVMTLLRVAPLCDRAALTMWKSIMCSPRTAEPAMLVLLDVLGSWPEHSTCTSDGDKTGVFVLAATVLMWKILQLPCVPHMVTVYLPHLFVHLLFQVLFSTLDVPEEVNTFWKGCQQQYGLDTSPNRFAVQTLKSLLCQMQHEDVVVAMERKCGWDKLLCADTYHHAVGLLAKEMSCVSIPLCSRIARYLLRLLSTQEPRWELPSLAFFVEVLKCLDMSERGADRVLQILSRHLQSGCREKCHLVLRALLDLINNPLMSKKMWSLTESLVELLWDADGEIVSMTAMLLNFIILEKDMLIPSSIALQLVEALLPLLDHDNSQVQLLSIVLLGTLVTLPQEKEKGALKTHVHQSLLPLFFHCHDENQRVAQASQETLLCAAEFLKRTELEKLVKSKKLWKFTEWLLAEDRSRVAEHLRRALPYLQNLQQPLREAAVRFMGTAGQYLRGRTKELQLISEALEGMANDISVAVGSLAIQTLYVLQGTERAPHSIFGNLHDRLCRAWRRRPRLSGLGWLRCWSSAES</sequence>
<dbReference type="PANTHER" id="PTHR23120">
    <property type="entry name" value="MAESTRO-RELATED HEAT DOMAIN-CONTAINING"/>
    <property type="match status" value="1"/>
</dbReference>
<evidence type="ECO:0000313" key="2">
    <source>
        <dbReference type="Ensembl" id="ENSTGUP00000020440.1"/>
    </source>
</evidence>
<organism evidence="2 3">
    <name type="scientific">Taeniopygia guttata</name>
    <name type="common">Zebra finch</name>
    <name type="synonym">Poephila guttata</name>
    <dbReference type="NCBI Taxonomy" id="59729"/>
    <lineage>
        <taxon>Eukaryota</taxon>
        <taxon>Metazoa</taxon>
        <taxon>Chordata</taxon>
        <taxon>Craniata</taxon>
        <taxon>Vertebrata</taxon>
        <taxon>Euteleostomi</taxon>
        <taxon>Archelosauria</taxon>
        <taxon>Archosauria</taxon>
        <taxon>Dinosauria</taxon>
        <taxon>Saurischia</taxon>
        <taxon>Theropoda</taxon>
        <taxon>Coelurosauria</taxon>
        <taxon>Aves</taxon>
        <taxon>Neognathae</taxon>
        <taxon>Neoaves</taxon>
        <taxon>Telluraves</taxon>
        <taxon>Australaves</taxon>
        <taxon>Passeriformes</taxon>
        <taxon>Passeroidea</taxon>
        <taxon>Estrildidae</taxon>
        <taxon>Estrildinae</taxon>
        <taxon>Taeniopygia</taxon>
    </lineage>
</organism>
<dbReference type="AlphaFoldDB" id="A0A674GD96"/>
<reference evidence="2 3" key="1">
    <citation type="journal article" date="2010" name="Nature">
        <title>The genome of a songbird.</title>
        <authorList>
            <person name="Warren W.C."/>
            <person name="Clayton D.F."/>
            <person name="Ellegren H."/>
            <person name="Arnold A.P."/>
            <person name="Hillier L.W."/>
            <person name="Kunstner A."/>
            <person name="Searle S."/>
            <person name="White S."/>
            <person name="Vilella A.J."/>
            <person name="Fairley S."/>
            <person name="Heger A."/>
            <person name="Kong L."/>
            <person name="Ponting C.P."/>
            <person name="Jarvis E.D."/>
            <person name="Mello C.V."/>
            <person name="Minx P."/>
            <person name="Lovell P."/>
            <person name="Velho T.A."/>
            <person name="Ferris M."/>
            <person name="Balakrishnan C.N."/>
            <person name="Sinha S."/>
            <person name="Blatti C."/>
            <person name="London S.E."/>
            <person name="Li Y."/>
            <person name="Lin Y.C."/>
            <person name="George J."/>
            <person name="Sweedler J."/>
            <person name="Southey B."/>
            <person name="Gunaratne P."/>
            <person name="Watson M."/>
            <person name="Nam K."/>
            <person name="Backstrom N."/>
            <person name="Smeds L."/>
            <person name="Nabholz B."/>
            <person name="Itoh Y."/>
            <person name="Whitney O."/>
            <person name="Pfenning A.R."/>
            <person name="Howard J."/>
            <person name="Volker M."/>
            <person name="Skinner B.M."/>
            <person name="Griffin D.K."/>
            <person name="Ye L."/>
            <person name="McLaren W.M."/>
            <person name="Flicek P."/>
            <person name="Quesada V."/>
            <person name="Velasco G."/>
            <person name="Lopez-Otin C."/>
            <person name="Puente X.S."/>
            <person name="Olender T."/>
            <person name="Lancet D."/>
            <person name="Smit A.F."/>
            <person name="Hubley R."/>
            <person name="Konkel M.K."/>
            <person name="Walker J.A."/>
            <person name="Batzer M.A."/>
            <person name="Gu W."/>
            <person name="Pollock D.D."/>
            <person name="Chen L."/>
            <person name="Cheng Z."/>
            <person name="Eichler E.E."/>
            <person name="Stapley J."/>
            <person name="Slate J."/>
            <person name="Ekblom R."/>
            <person name="Birkhead T."/>
            <person name="Burke T."/>
            <person name="Burt D."/>
            <person name="Scharff C."/>
            <person name="Adam I."/>
            <person name="Richard H."/>
            <person name="Sultan M."/>
            <person name="Soldatov A."/>
            <person name="Lehrach H."/>
            <person name="Edwards S.V."/>
            <person name="Yang S.P."/>
            <person name="Li X."/>
            <person name="Graves T."/>
            <person name="Fulton L."/>
            <person name="Nelson J."/>
            <person name="Chinwalla A."/>
            <person name="Hou S."/>
            <person name="Mardis E.R."/>
            <person name="Wilson R.K."/>
        </authorList>
    </citation>
    <scope>NUCLEOTIDE SEQUENCE [LARGE SCALE GENOMIC DNA]</scope>
</reference>
<dbReference type="InterPro" id="IPR045206">
    <property type="entry name" value="Maestro_heat-like_prot"/>
</dbReference>
<dbReference type="OMA" id="KERTIGM"/>
<evidence type="ECO:0000313" key="3">
    <source>
        <dbReference type="Proteomes" id="UP000007754"/>
    </source>
</evidence>
<dbReference type="Ensembl" id="ENSTGUT00000037675.1">
    <property type="protein sequence ID" value="ENSTGUP00000020440.1"/>
    <property type="gene ID" value="ENSTGUG00000024172.1"/>
</dbReference>
<dbReference type="PANTHER" id="PTHR23120:SF42">
    <property type="entry name" value="MAESTRO HEAT-LIKE REPEAT FAMILY MEMBER 3"/>
    <property type="match status" value="1"/>
</dbReference>
<keyword evidence="3" id="KW-1185">Reference proteome</keyword>
<dbReference type="Pfam" id="PF23227">
    <property type="entry name" value="HEAT_MROH2B_C"/>
    <property type="match status" value="1"/>
</dbReference>
<accession>A0A674GD96</accession>
<dbReference type="InterPro" id="IPR055406">
    <property type="entry name" value="HEAT_Maestro"/>
</dbReference>
<feature type="domain" description="Maestro/Maestro-like HEAT-repeats" evidence="1">
    <location>
        <begin position="400"/>
        <end position="638"/>
    </location>
</feature>
<dbReference type="Gene3D" id="1.25.10.10">
    <property type="entry name" value="Leucine-rich Repeat Variant"/>
    <property type="match status" value="1"/>
</dbReference>
<reference evidence="2" key="3">
    <citation type="submission" date="2025-09" db="UniProtKB">
        <authorList>
            <consortium name="Ensembl"/>
        </authorList>
    </citation>
    <scope>IDENTIFICATION</scope>
</reference>
<protein>
    <submittedName>
        <fullName evidence="2">Maestro heat-like repeat-containing protein family member 6</fullName>
    </submittedName>
</protein>
<dbReference type="GO" id="GO:0005737">
    <property type="term" value="C:cytoplasm"/>
    <property type="evidence" value="ECO:0007669"/>
    <property type="project" value="TreeGrafter"/>
</dbReference>